<dbReference type="GO" id="GO:0005737">
    <property type="term" value="C:cytoplasm"/>
    <property type="evidence" value="ECO:0007669"/>
    <property type="project" value="UniProtKB-SubCell"/>
</dbReference>
<organism evidence="4">
    <name type="scientific">uncultured Rubrobacteraceae bacterium</name>
    <dbReference type="NCBI Taxonomy" id="349277"/>
    <lineage>
        <taxon>Bacteria</taxon>
        <taxon>Bacillati</taxon>
        <taxon>Actinomycetota</taxon>
        <taxon>Rubrobacteria</taxon>
        <taxon>Rubrobacterales</taxon>
        <taxon>Rubrobacteraceae</taxon>
        <taxon>environmental samples</taxon>
    </lineage>
</organism>
<feature type="compositionally biased region" description="Low complexity" evidence="2">
    <location>
        <begin position="78"/>
        <end position="93"/>
    </location>
</feature>
<protein>
    <submittedName>
        <fullName evidence="4">Cold shock protein of CSP family</fullName>
    </submittedName>
</protein>
<dbReference type="InterPro" id="IPR011129">
    <property type="entry name" value="CSD"/>
</dbReference>
<evidence type="ECO:0000256" key="1">
    <source>
        <dbReference type="RuleBase" id="RU000408"/>
    </source>
</evidence>
<dbReference type="SUPFAM" id="SSF50249">
    <property type="entry name" value="Nucleic acid-binding proteins"/>
    <property type="match status" value="1"/>
</dbReference>
<dbReference type="Pfam" id="PF00313">
    <property type="entry name" value="CSD"/>
    <property type="match status" value="1"/>
</dbReference>
<evidence type="ECO:0000259" key="3">
    <source>
        <dbReference type="PROSITE" id="PS51857"/>
    </source>
</evidence>
<dbReference type="InterPro" id="IPR019844">
    <property type="entry name" value="CSD_CS"/>
</dbReference>
<dbReference type="PRINTS" id="PR00050">
    <property type="entry name" value="COLDSHOCK"/>
</dbReference>
<evidence type="ECO:0000313" key="4">
    <source>
        <dbReference type="EMBL" id="CAA9465705.1"/>
    </source>
</evidence>
<reference evidence="4" key="1">
    <citation type="submission" date="2020-02" db="EMBL/GenBank/DDBJ databases">
        <authorList>
            <person name="Meier V. D."/>
        </authorList>
    </citation>
    <scope>NUCLEOTIDE SEQUENCE</scope>
    <source>
        <strain evidence="4">AVDCRST_MAG25</strain>
    </source>
</reference>
<dbReference type="Gene3D" id="2.40.50.140">
    <property type="entry name" value="Nucleic acid-binding proteins"/>
    <property type="match status" value="1"/>
</dbReference>
<proteinExistence type="predicted"/>
<comment type="subcellular location">
    <subcellularLocation>
        <location evidence="1">Cytoplasm</location>
    </subcellularLocation>
</comment>
<dbReference type="InterPro" id="IPR012340">
    <property type="entry name" value="NA-bd_OB-fold"/>
</dbReference>
<sequence>MPHGTVKWFDGGKGYGFISPDEGDGDLFVHHSSILGGDFKSLEEGEEVSFEIGTGKKGPQAESVRRLSPPQAPPRSPAPRAAPTRGPGPSSSPDVPDLLRMLVALRDADVLTPEEFRAKRDDLVERL</sequence>
<dbReference type="AlphaFoldDB" id="A0A6J4RD10"/>
<dbReference type="InterPro" id="IPR050181">
    <property type="entry name" value="Cold_shock_domain"/>
</dbReference>
<dbReference type="GO" id="GO:0003676">
    <property type="term" value="F:nucleic acid binding"/>
    <property type="evidence" value="ECO:0007669"/>
    <property type="project" value="InterPro"/>
</dbReference>
<feature type="domain" description="CSD" evidence="3">
    <location>
        <begin position="1"/>
        <end position="66"/>
    </location>
</feature>
<dbReference type="InterPro" id="IPR002059">
    <property type="entry name" value="CSP_DNA-bd"/>
</dbReference>
<dbReference type="CDD" id="cd04458">
    <property type="entry name" value="CSP_CDS"/>
    <property type="match status" value="1"/>
</dbReference>
<gene>
    <name evidence="4" type="ORF">AVDCRST_MAG25-1499</name>
</gene>
<accession>A0A6J4RD10</accession>
<dbReference type="PROSITE" id="PS00352">
    <property type="entry name" value="CSD_1"/>
    <property type="match status" value="1"/>
</dbReference>
<dbReference type="EMBL" id="CADCVI010000090">
    <property type="protein sequence ID" value="CAA9465705.1"/>
    <property type="molecule type" value="Genomic_DNA"/>
</dbReference>
<dbReference type="PROSITE" id="PS51857">
    <property type="entry name" value="CSD_2"/>
    <property type="match status" value="1"/>
</dbReference>
<dbReference type="SMART" id="SM00357">
    <property type="entry name" value="CSP"/>
    <property type="match status" value="1"/>
</dbReference>
<dbReference type="PANTHER" id="PTHR11544">
    <property type="entry name" value="COLD SHOCK DOMAIN CONTAINING PROTEINS"/>
    <property type="match status" value="1"/>
</dbReference>
<evidence type="ECO:0000256" key="2">
    <source>
        <dbReference type="SAM" id="MobiDB-lite"/>
    </source>
</evidence>
<name>A0A6J4RD10_9ACTN</name>
<feature type="region of interest" description="Disordered" evidence="2">
    <location>
        <begin position="45"/>
        <end position="97"/>
    </location>
</feature>